<keyword evidence="1" id="KW-0472">Membrane</keyword>
<sequence length="142" mass="14711">MKLPIKPRTLPGRLATGAFILHSGLEKWNGGEEQAAGIHGMAANAFPFLKSIPPRRFLRLLAAGEIATGAALLAPFVPTALAGAALTGFSGSLVALYLRTPALRKPGSVWPSQAGIGVSKDVWMLGIGLGLLADAATERQDS</sequence>
<dbReference type="EMBL" id="JBICRM010000004">
    <property type="protein sequence ID" value="MFG1703030.1"/>
    <property type="molecule type" value="Genomic_DNA"/>
</dbReference>
<reference evidence="2 3" key="1">
    <citation type="submission" date="2024-10" db="EMBL/GenBank/DDBJ databases">
        <authorList>
            <person name="Topkara A.R."/>
            <person name="Saygin H."/>
        </authorList>
    </citation>
    <scope>NUCLEOTIDE SEQUENCE [LARGE SCALE GENOMIC DNA]</scope>
    <source>
        <strain evidence="2 3">M3C6</strain>
    </source>
</reference>
<proteinExistence type="predicted"/>
<keyword evidence="1" id="KW-0812">Transmembrane</keyword>
<name>A0ABW7A6R3_9ACTN</name>
<keyword evidence="3" id="KW-1185">Reference proteome</keyword>
<protein>
    <recommendedName>
        <fullName evidence="4">DoxX protein</fullName>
    </recommendedName>
</protein>
<evidence type="ECO:0000313" key="2">
    <source>
        <dbReference type="EMBL" id="MFG1703030.1"/>
    </source>
</evidence>
<comment type="caution">
    <text evidence="2">The sequence shown here is derived from an EMBL/GenBank/DDBJ whole genome shotgun (WGS) entry which is preliminary data.</text>
</comment>
<dbReference type="Proteomes" id="UP001603978">
    <property type="component" value="Unassembled WGS sequence"/>
</dbReference>
<accession>A0ABW7A6R3</accession>
<evidence type="ECO:0008006" key="4">
    <source>
        <dbReference type="Google" id="ProtNLM"/>
    </source>
</evidence>
<feature type="transmembrane region" description="Helical" evidence="1">
    <location>
        <begin position="80"/>
        <end position="98"/>
    </location>
</feature>
<dbReference type="RefSeq" id="WP_393163367.1">
    <property type="nucleotide sequence ID" value="NZ_JBICRM010000004.1"/>
</dbReference>
<organism evidence="2 3">
    <name type="scientific">Nonomuraea marmarensis</name>
    <dbReference type="NCBI Taxonomy" id="3351344"/>
    <lineage>
        <taxon>Bacteria</taxon>
        <taxon>Bacillati</taxon>
        <taxon>Actinomycetota</taxon>
        <taxon>Actinomycetes</taxon>
        <taxon>Streptosporangiales</taxon>
        <taxon>Streptosporangiaceae</taxon>
        <taxon>Nonomuraea</taxon>
    </lineage>
</organism>
<evidence type="ECO:0000313" key="3">
    <source>
        <dbReference type="Proteomes" id="UP001603978"/>
    </source>
</evidence>
<keyword evidence="1" id="KW-1133">Transmembrane helix</keyword>
<gene>
    <name evidence="2" type="ORF">ACFLIM_07540</name>
</gene>
<evidence type="ECO:0000256" key="1">
    <source>
        <dbReference type="SAM" id="Phobius"/>
    </source>
</evidence>